<dbReference type="InterPro" id="IPR052968">
    <property type="entry name" value="Nucleotide_metab_enz"/>
</dbReference>
<feature type="domain" description="DHHA1" evidence="1">
    <location>
        <begin position="246"/>
        <end position="332"/>
    </location>
</feature>
<dbReference type="InterPro" id="IPR038763">
    <property type="entry name" value="DHH_sf"/>
</dbReference>
<protein>
    <recommendedName>
        <fullName evidence="1">DHHA1 domain-containing protein</fullName>
    </recommendedName>
</protein>
<dbReference type="PANTHER" id="PTHR42146:SF1">
    <property type="entry name" value="OLIGORIBONUCLEASE NRNB"/>
    <property type="match status" value="1"/>
</dbReference>
<proteinExistence type="predicted"/>
<name>A0A7C4FF72_THEPE</name>
<dbReference type="PANTHER" id="PTHR42146">
    <property type="entry name" value="3',5'-CYCLIC-NUCLEOTIDE PHOSPHODIESTERASE"/>
    <property type="match status" value="1"/>
</dbReference>
<dbReference type="GO" id="GO:0003676">
    <property type="term" value="F:nucleic acid binding"/>
    <property type="evidence" value="ECO:0007669"/>
    <property type="project" value="InterPro"/>
</dbReference>
<comment type="caution">
    <text evidence="2">The sequence shown here is derived from an EMBL/GenBank/DDBJ whole genome shotgun (WGS) entry which is preliminary data.</text>
</comment>
<evidence type="ECO:0000313" key="2">
    <source>
        <dbReference type="EMBL" id="HGI43871.1"/>
    </source>
</evidence>
<accession>A0A7C4FF72</accession>
<dbReference type="EMBL" id="DTFI01000141">
    <property type="protein sequence ID" value="HGI43871.1"/>
    <property type="molecule type" value="Genomic_DNA"/>
</dbReference>
<reference evidence="2" key="1">
    <citation type="journal article" date="2020" name="mSystems">
        <title>Genome- and Community-Level Interaction Insights into Carbon Utilization and Element Cycling Functions of Hydrothermarchaeota in Hydrothermal Sediment.</title>
        <authorList>
            <person name="Zhou Z."/>
            <person name="Liu Y."/>
            <person name="Xu W."/>
            <person name="Pan J."/>
            <person name="Luo Z.H."/>
            <person name="Li M."/>
        </authorList>
    </citation>
    <scope>NUCLEOTIDE SEQUENCE [LARGE SCALE GENOMIC DNA]</scope>
    <source>
        <strain evidence="2">SpSt-735</strain>
    </source>
</reference>
<dbReference type="AlphaFoldDB" id="A0A7C4FF72"/>
<evidence type="ECO:0000259" key="1">
    <source>
        <dbReference type="Pfam" id="PF02272"/>
    </source>
</evidence>
<organism evidence="2">
    <name type="scientific">Thermofilum pendens</name>
    <dbReference type="NCBI Taxonomy" id="2269"/>
    <lineage>
        <taxon>Archaea</taxon>
        <taxon>Thermoproteota</taxon>
        <taxon>Thermoprotei</taxon>
        <taxon>Thermofilales</taxon>
        <taxon>Thermofilaceae</taxon>
        <taxon>Thermofilum</taxon>
    </lineage>
</organism>
<dbReference type="InterPro" id="IPR003156">
    <property type="entry name" value="DHHA1_dom"/>
</dbReference>
<dbReference type="SUPFAM" id="SSF64182">
    <property type="entry name" value="DHH phosphoesterases"/>
    <property type="match status" value="1"/>
</dbReference>
<sequence>MTWCMASSGGPMLLAVIAHKDLDGLVSAAVVISSRLSSSPEAKYWLGFAQPHELPRALAEVAAMSTPPDELFIVDVAADSSTWRETRVALERLVSSGVKVTWVDHHSSTLRRAEELRSLGVAAVVEEVGSAATLVRSLLPQTQDPEFFEKLIRIAEAFDNAEALEEPLAPALEVLADALALEPTDDTFRRQVVSAWLKNRVLVPEDAVVRSEEAAKVFEDLLRKAQSGVILETERIRVIDLRPVRVRGFAGKLLSRQVAEAGKVVAVVFRLGNHSAVITARAPPGSSVDLGSLFESLAAEYGGSGGGHARAASLRIPLAYADRVVEELSAALER</sequence>
<dbReference type="Pfam" id="PF02272">
    <property type="entry name" value="DHHA1"/>
    <property type="match status" value="1"/>
</dbReference>
<gene>
    <name evidence="2" type="ORF">ENV17_05760</name>
</gene>